<proteinExistence type="predicted"/>
<organism evidence="2 3">
    <name type="scientific">Luteolibacter flavescens</name>
    <dbReference type="NCBI Taxonomy" id="1859460"/>
    <lineage>
        <taxon>Bacteria</taxon>
        <taxon>Pseudomonadati</taxon>
        <taxon>Verrucomicrobiota</taxon>
        <taxon>Verrucomicrobiia</taxon>
        <taxon>Verrucomicrobiales</taxon>
        <taxon>Verrucomicrobiaceae</taxon>
        <taxon>Luteolibacter</taxon>
    </lineage>
</organism>
<evidence type="ECO:0000313" key="3">
    <source>
        <dbReference type="Proteomes" id="UP001207930"/>
    </source>
</evidence>
<evidence type="ECO:0000256" key="1">
    <source>
        <dbReference type="SAM" id="MobiDB-lite"/>
    </source>
</evidence>
<protein>
    <submittedName>
        <fullName evidence="2">Uncharacterized protein</fullName>
    </submittedName>
</protein>
<comment type="caution">
    <text evidence="2">The sequence shown here is derived from an EMBL/GenBank/DDBJ whole genome shotgun (WGS) entry which is preliminary data.</text>
</comment>
<feature type="region of interest" description="Disordered" evidence="1">
    <location>
        <begin position="19"/>
        <end position="52"/>
    </location>
</feature>
<dbReference type="EMBL" id="JAPDDS010000004">
    <property type="protein sequence ID" value="MCW1884981.1"/>
    <property type="molecule type" value="Genomic_DNA"/>
</dbReference>
<evidence type="ECO:0000313" key="2">
    <source>
        <dbReference type="EMBL" id="MCW1884981.1"/>
    </source>
</evidence>
<reference evidence="2 3" key="1">
    <citation type="submission" date="2022-10" db="EMBL/GenBank/DDBJ databases">
        <title>Luteolibacter flavescens strain MCCC 1K03193, whole genome shotgun sequencing project.</title>
        <authorList>
            <person name="Zhao G."/>
            <person name="Shen L."/>
        </authorList>
    </citation>
    <scope>NUCLEOTIDE SEQUENCE [LARGE SCALE GENOMIC DNA]</scope>
    <source>
        <strain evidence="2 3">MCCC 1K03193</strain>
    </source>
</reference>
<dbReference type="Proteomes" id="UP001207930">
    <property type="component" value="Unassembled WGS sequence"/>
</dbReference>
<accession>A0ABT3FN27</accession>
<gene>
    <name evidence="2" type="ORF">OKA04_09605</name>
</gene>
<dbReference type="RefSeq" id="WP_264500939.1">
    <property type="nucleotide sequence ID" value="NZ_JAPDDS010000004.1"/>
</dbReference>
<keyword evidence="3" id="KW-1185">Reference proteome</keyword>
<sequence length="52" mass="5526">MKETLQFRLIAMLLAAPPIDVEGDGTGDDNHLSPGDATQRPDLDQPPVARAA</sequence>
<name>A0ABT3FN27_9BACT</name>